<proteinExistence type="predicted"/>
<evidence type="ECO:0000313" key="1">
    <source>
        <dbReference type="EMBL" id="CAH7690698.1"/>
    </source>
</evidence>
<accession>A0AAV0BWQ0</accession>
<keyword evidence="2" id="KW-1185">Reference proteome</keyword>
<comment type="caution">
    <text evidence="1">The sequence shown here is derived from an EMBL/GenBank/DDBJ whole genome shotgun (WGS) entry which is preliminary data.</text>
</comment>
<name>A0AAV0BWQ0_PHAPC</name>
<dbReference type="AlphaFoldDB" id="A0AAV0BWQ0"/>
<reference evidence="1" key="1">
    <citation type="submission" date="2022-06" db="EMBL/GenBank/DDBJ databases">
        <authorList>
            <consortium name="SYNGENTA / RWTH Aachen University"/>
        </authorList>
    </citation>
    <scope>NUCLEOTIDE SEQUENCE</scope>
</reference>
<gene>
    <name evidence="1" type="ORF">PPACK8108_LOCUS26127</name>
</gene>
<evidence type="ECO:0000313" key="2">
    <source>
        <dbReference type="Proteomes" id="UP001153365"/>
    </source>
</evidence>
<dbReference type="EMBL" id="CALTRL010006371">
    <property type="protein sequence ID" value="CAH7690698.1"/>
    <property type="molecule type" value="Genomic_DNA"/>
</dbReference>
<organism evidence="1 2">
    <name type="scientific">Phakopsora pachyrhizi</name>
    <name type="common">Asian soybean rust disease fungus</name>
    <dbReference type="NCBI Taxonomy" id="170000"/>
    <lineage>
        <taxon>Eukaryota</taxon>
        <taxon>Fungi</taxon>
        <taxon>Dikarya</taxon>
        <taxon>Basidiomycota</taxon>
        <taxon>Pucciniomycotina</taxon>
        <taxon>Pucciniomycetes</taxon>
        <taxon>Pucciniales</taxon>
        <taxon>Phakopsoraceae</taxon>
        <taxon>Phakopsora</taxon>
    </lineage>
</organism>
<protein>
    <submittedName>
        <fullName evidence="1">Uncharacterized protein</fullName>
    </submittedName>
</protein>
<dbReference type="Proteomes" id="UP001153365">
    <property type="component" value="Unassembled WGS sequence"/>
</dbReference>
<sequence length="109" mass="11885">MTQTLTSHPTHLSDLSDLITTIISSIVQIDSGCLVTTPSQSISTMAAAHMVLGDGLTDQEVRLNSEYSNWLAPGSFQGQLESSTGLWLFWKAEAFARLGKPIEAYKAIW</sequence>